<evidence type="ECO:0000256" key="3">
    <source>
        <dbReference type="ARBA" id="ARBA00022670"/>
    </source>
</evidence>
<evidence type="ECO:0000256" key="4">
    <source>
        <dbReference type="ARBA" id="ARBA00022723"/>
    </source>
</evidence>
<comment type="caution">
    <text evidence="12">The sequence shown here is derived from an EMBL/GenBank/DDBJ whole genome shotgun (WGS) entry which is preliminary data.</text>
</comment>
<comment type="cofactor">
    <cofactor evidence="1">
        <name>Zn(2+)</name>
        <dbReference type="ChEBI" id="CHEBI:29105"/>
    </cofactor>
</comment>
<dbReference type="PANTHER" id="PTHR37425:SF1">
    <property type="entry name" value="OUTER MEMBRANE PROTEIN"/>
    <property type="match status" value="1"/>
</dbReference>
<dbReference type="GO" id="GO:0006508">
    <property type="term" value="P:proteolysis"/>
    <property type="evidence" value="ECO:0007669"/>
    <property type="project" value="UniProtKB-KW"/>
</dbReference>
<dbReference type="CDD" id="cd14844">
    <property type="entry name" value="Zn-DD-carboxypeptidase_like"/>
    <property type="match status" value="1"/>
</dbReference>
<evidence type="ECO:0000313" key="13">
    <source>
        <dbReference type="Proteomes" id="UP000292423"/>
    </source>
</evidence>
<dbReference type="Pfam" id="PF05951">
    <property type="entry name" value="Peptidase_M15_2"/>
    <property type="match status" value="1"/>
</dbReference>
<keyword evidence="9" id="KW-0961">Cell wall biogenesis/degradation</keyword>
<dbReference type="SUPFAM" id="SSF55166">
    <property type="entry name" value="Hedgehog/DD-peptidase"/>
    <property type="match status" value="1"/>
</dbReference>
<protein>
    <recommendedName>
        <fullName evidence="11">Murein endopeptidase K</fullName>
    </recommendedName>
</protein>
<keyword evidence="13" id="KW-1185">Reference proteome</keyword>
<keyword evidence="4" id="KW-0479">Metal-binding</keyword>
<evidence type="ECO:0000256" key="7">
    <source>
        <dbReference type="ARBA" id="ARBA00022833"/>
    </source>
</evidence>
<dbReference type="GO" id="GO:0046872">
    <property type="term" value="F:metal ion binding"/>
    <property type="evidence" value="ECO:0007669"/>
    <property type="project" value="UniProtKB-KW"/>
</dbReference>
<keyword evidence="8" id="KW-0482">Metalloprotease</keyword>
<evidence type="ECO:0000256" key="5">
    <source>
        <dbReference type="ARBA" id="ARBA00022729"/>
    </source>
</evidence>
<comment type="similarity">
    <text evidence="10">Belongs to the peptidase M15 family.</text>
</comment>
<dbReference type="PROSITE" id="PS51318">
    <property type="entry name" value="TAT"/>
    <property type="match status" value="1"/>
</dbReference>
<sequence>MMKLNAAITRRECLRGLSAAALGGLLLPRWAGASLLADQGERRLSFVHTHTGERLSRVYWAEGNYLPEVLNEFNFLMRDFRNGEVMAMDRNLLDLLATLQARLDRPCDFHIISAYRSPQTNNMLRANSNGVAKHSMHLDGKAMDIRVPGVQLANLRDSALDLRAGGVGYYPGSDFVHVDTGRVRSWGG</sequence>
<dbReference type="RefSeq" id="WP_207224550.1">
    <property type="nucleotide sequence ID" value="NZ_SHKX01000010.1"/>
</dbReference>
<gene>
    <name evidence="12" type="ORF">EV700_0525</name>
</gene>
<evidence type="ECO:0000256" key="9">
    <source>
        <dbReference type="ARBA" id="ARBA00023316"/>
    </source>
</evidence>
<dbReference type="Gene3D" id="3.30.1380.10">
    <property type="match status" value="1"/>
</dbReference>
<keyword evidence="3" id="KW-0645">Protease</keyword>
<dbReference type="InterPro" id="IPR010275">
    <property type="entry name" value="MepK"/>
</dbReference>
<dbReference type="AlphaFoldDB" id="A0A4Q7ZAE5"/>
<reference evidence="12 13" key="1">
    <citation type="submission" date="2019-02" db="EMBL/GenBank/DDBJ databases">
        <title>Genomic Encyclopedia of Type Strains, Phase IV (KMG-IV): sequencing the most valuable type-strain genomes for metagenomic binning, comparative biology and taxonomic classification.</title>
        <authorList>
            <person name="Goeker M."/>
        </authorList>
    </citation>
    <scope>NUCLEOTIDE SEQUENCE [LARGE SCALE GENOMIC DNA]</scope>
    <source>
        <strain evidence="12 13">DSM 105135</strain>
    </source>
</reference>
<evidence type="ECO:0000256" key="6">
    <source>
        <dbReference type="ARBA" id="ARBA00022801"/>
    </source>
</evidence>
<keyword evidence="6" id="KW-0378">Hydrolase</keyword>
<evidence type="ECO:0000256" key="11">
    <source>
        <dbReference type="ARBA" id="ARBA00093666"/>
    </source>
</evidence>
<evidence type="ECO:0000256" key="10">
    <source>
        <dbReference type="ARBA" id="ARBA00093448"/>
    </source>
</evidence>
<evidence type="ECO:0000256" key="1">
    <source>
        <dbReference type="ARBA" id="ARBA00001947"/>
    </source>
</evidence>
<dbReference type="InterPro" id="IPR009045">
    <property type="entry name" value="Zn_M74/Hedgehog-like"/>
</dbReference>
<organism evidence="12 13">
    <name type="scientific">Fluviicoccus keumensis</name>
    <dbReference type="NCBI Taxonomy" id="1435465"/>
    <lineage>
        <taxon>Bacteria</taxon>
        <taxon>Pseudomonadati</taxon>
        <taxon>Pseudomonadota</taxon>
        <taxon>Gammaproteobacteria</taxon>
        <taxon>Moraxellales</taxon>
        <taxon>Moraxellaceae</taxon>
        <taxon>Fluviicoccus</taxon>
    </lineage>
</organism>
<dbReference type="EMBL" id="SHKX01000010">
    <property type="protein sequence ID" value="RZU47562.1"/>
    <property type="molecule type" value="Genomic_DNA"/>
</dbReference>
<evidence type="ECO:0000256" key="2">
    <source>
        <dbReference type="ARBA" id="ARBA00004776"/>
    </source>
</evidence>
<name>A0A4Q7ZAE5_9GAMM</name>
<comment type="pathway">
    <text evidence="2">Cell wall biogenesis; cell wall polysaccharide biosynthesis.</text>
</comment>
<accession>A0A4Q7ZAE5</accession>
<dbReference type="Proteomes" id="UP000292423">
    <property type="component" value="Unassembled WGS sequence"/>
</dbReference>
<dbReference type="PANTHER" id="PTHR37425">
    <property type="match status" value="1"/>
</dbReference>
<dbReference type="GO" id="GO:0008237">
    <property type="term" value="F:metallopeptidase activity"/>
    <property type="evidence" value="ECO:0007669"/>
    <property type="project" value="UniProtKB-KW"/>
</dbReference>
<evidence type="ECO:0000256" key="8">
    <source>
        <dbReference type="ARBA" id="ARBA00023049"/>
    </source>
</evidence>
<keyword evidence="5" id="KW-0732">Signal</keyword>
<dbReference type="GO" id="GO:0071555">
    <property type="term" value="P:cell wall organization"/>
    <property type="evidence" value="ECO:0007669"/>
    <property type="project" value="UniProtKB-KW"/>
</dbReference>
<proteinExistence type="inferred from homology"/>
<keyword evidence="7" id="KW-0862">Zinc</keyword>
<dbReference type="InterPro" id="IPR006311">
    <property type="entry name" value="TAT_signal"/>
</dbReference>
<evidence type="ECO:0000313" key="12">
    <source>
        <dbReference type="EMBL" id="RZU47562.1"/>
    </source>
</evidence>